<dbReference type="OrthoDB" id="5381604at2"/>
<gene>
    <name evidence="1" type="ORF">DFQ04_3372</name>
</gene>
<comment type="caution">
    <text evidence="1">The sequence shown here is derived from an EMBL/GenBank/DDBJ whole genome shotgun (WGS) entry which is preliminary data.</text>
</comment>
<keyword evidence="2" id="KW-1185">Reference proteome</keyword>
<accession>A0A4R6T3K6</accession>
<dbReference type="Gene3D" id="2.60.40.4140">
    <property type="match status" value="1"/>
</dbReference>
<dbReference type="Proteomes" id="UP000294535">
    <property type="component" value="Unassembled WGS sequence"/>
</dbReference>
<dbReference type="AlphaFoldDB" id="A0A4R6T3K6"/>
<dbReference type="RefSeq" id="WP_133557922.1">
    <property type="nucleotide sequence ID" value="NZ_SNYF01000009.1"/>
</dbReference>
<name>A0A4R6T3K6_9BACT</name>
<protein>
    <submittedName>
        <fullName evidence="1">Uncharacterized protein</fullName>
    </submittedName>
</protein>
<organism evidence="1 2">
    <name type="scientific">Algoriphagus boseongensis</name>
    <dbReference type="NCBI Taxonomy" id="1442587"/>
    <lineage>
        <taxon>Bacteria</taxon>
        <taxon>Pseudomonadati</taxon>
        <taxon>Bacteroidota</taxon>
        <taxon>Cytophagia</taxon>
        <taxon>Cytophagales</taxon>
        <taxon>Cyclobacteriaceae</taxon>
        <taxon>Algoriphagus</taxon>
    </lineage>
</organism>
<sequence length="466" mass="49178">MKQKVINFSALLSMLAFIWSCDNGYTDFPIVDTAPKITLSSVLSGLTEGEDFKIDVTLSDGVDNGTISTLDNFSYAVTKGGATVKSGSQELSGESQTINLVIAGGFEPGQYNLDIKATDSNGNEGTENLSFTVASAKPAFDISGVWSMEPIAGAMKVGPAPGSSEWYQNSAGDVAARACFFDDKYTFNADGTFKIDMGSQTWLEQWQGVAADGCGAPKAPFDGVGSFTYTYTTTTLTLIGRGAHVGLAKVNNAGEISNGAAVANQIAYTIVEQTKTGNTRRMTLRIQAGNGVWWDFKLISGAAPAPASIVGKWKMEPVEAALAVGPTAGSREWYFNSTADVTTRACFFDDVYTFGADGSFSLDMGGSTWLETWQGAAEGCGTPKAPHDGVGSFTYQFTGTSLKLVGKGAHVALPKAVNAGELPNTAVPNDVTYQVVSLTEDGGKKKMTLQIEAGTGVWWTFKLISE</sequence>
<evidence type="ECO:0000313" key="1">
    <source>
        <dbReference type="EMBL" id="TDQ14778.1"/>
    </source>
</evidence>
<proteinExistence type="predicted"/>
<evidence type="ECO:0000313" key="2">
    <source>
        <dbReference type="Proteomes" id="UP000294535"/>
    </source>
</evidence>
<reference evidence="1 2" key="1">
    <citation type="submission" date="2019-03" db="EMBL/GenBank/DDBJ databases">
        <title>Genomic Encyclopedia of Type Strains, Phase III (KMG-III): the genomes of soil and plant-associated and newly described type strains.</title>
        <authorList>
            <person name="Whitman W."/>
        </authorList>
    </citation>
    <scope>NUCLEOTIDE SEQUENCE [LARGE SCALE GENOMIC DNA]</scope>
    <source>
        <strain evidence="1 2">CECT 8446</strain>
    </source>
</reference>
<dbReference type="EMBL" id="SNYF01000009">
    <property type="protein sequence ID" value="TDQ14778.1"/>
    <property type="molecule type" value="Genomic_DNA"/>
</dbReference>